<protein>
    <recommendedName>
        <fullName evidence="2">NAD-dependent epimerase/dehydratase domain-containing protein</fullName>
    </recommendedName>
</protein>
<comment type="similarity">
    <text evidence="1">Belongs to the NAD(P)-dependent epimerase/dehydratase family.</text>
</comment>
<dbReference type="AlphaFoldDB" id="A0A0F9KDT8"/>
<dbReference type="InterPro" id="IPR036291">
    <property type="entry name" value="NAD(P)-bd_dom_sf"/>
</dbReference>
<name>A0A0F9KDT8_9ZZZZ</name>
<dbReference type="PRINTS" id="PR01713">
    <property type="entry name" value="NUCEPIMERASE"/>
</dbReference>
<sequence length="319" mass="36448">MIKNKTILVTGGAGFIGSHLFEKLIESSNFMIIIDNFNNSENEKNITDITKNYEIEKDYNLFRGDLTDKTIFTKINHDIDIIFHLAATPGVRYSIQNPMRVTENNISSTINIFEYALKTSVKKVVLASSSSVYGNPVYTPVDENHPKCPISPYAVSKLCCEMYADYYFRENNLPVTSLRFYTVYGPRGRPDMAIRIFFEKIMKNEPIKIFGDGKQIRDFTYISDIVNGLILAAETNQSSGEIFNLGCSNPIDINSLVEKMYKIADKATNIQYLKKQKGDVEITHSKIDKARRILQFKPIVIIDEGLKKTFEWQIKNLND</sequence>
<comment type="caution">
    <text evidence="3">The sequence shown here is derived from an EMBL/GenBank/DDBJ whole genome shotgun (WGS) entry which is preliminary data.</text>
</comment>
<organism evidence="3">
    <name type="scientific">marine sediment metagenome</name>
    <dbReference type="NCBI Taxonomy" id="412755"/>
    <lineage>
        <taxon>unclassified sequences</taxon>
        <taxon>metagenomes</taxon>
        <taxon>ecological metagenomes</taxon>
    </lineage>
</organism>
<dbReference type="Pfam" id="PF01370">
    <property type="entry name" value="Epimerase"/>
    <property type="match status" value="1"/>
</dbReference>
<dbReference type="SUPFAM" id="SSF51735">
    <property type="entry name" value="NAD(P)-binding Rossmann-fold domains"/>
    <property type="match status" value="1"/>
</dbReference>
<gene>
    <name evidence="3" type="ORF">LCGC14_1339960</name>
</gene>
<dbReference type="Gene3D" id="3.40.50.720">
    <property type="entry name" value="NAD(P)-binding Rossmann-like Domain"/>
    <property type="match status" value="1"/>
</dbReference>
<evidence type="ECO:0000259" key="2">
    <source>
        <dbReference type="Pfam" id="PF01370"/>
    </source>
</evidence>
<evidence type="ECO:0000256" key="1">
    <source>
        <dbReference type="ARBA" id="ARBA00007637"/>
    </source>
</evidence>
<dbReference type="InterPro" id="IPR001509">
    <property type="entry name" value="Epimerase_deHydtase"/>
</dbReference>
<evidence type="ECO:0000313" key="3">
    <source>
        <dbReference type="EMBL" id="KKM80429.1"/>
    </source>
</evidence>
<dbReference type="PANTHER" id="PTHR43000">
    <property type="entry name" value="DTDP-D-GLUCOSE 4,6-DEHYDRATASE-RELATED"/>
    <property type="match status" value="1"/>
</dbReference>
<proteinExistence type="inferred from homology"/>
<dbReference type="Gene3D" id="3.90.25.10">
    <property type="entry name" value="UDP-galactose 4-epimerase, domain 1"/>
    <property type="match status" value="1"/>
</dbReference>
<reference evidence="3" key="1">
    <citation type="journal article" date="2015" name="Nature">
        <title>Complex archaea that bridge the gap between prokaryotes and eukaryotes.</title>
        <authorList>
            <person name="Spang A."/>
            <person name="Saw J.H."/>
            <person name="Jorgensen S.L."/>
            <person name="Zaremba-Niedzwiedzka K."/>
            <person name="Martijn J."/>
            <person name="Lind A.E."/>
            <person name="van Eijk R."/>
            <person name="Schleper C."/>
            <person name="Guy L."/>
            <person name="Ettema T.J."/>
        </authorList>
    </citation>
    <scope>NUCLEOTIDE SEQUENCE</scope>
</reference>
<dbReference type="EMBL" id="LAZR01008184">
    <property type="protein sequence ID" value="KKM80429.1"/>
    <property type="molecule type" value="Genomic_DNA"/>
</dbReference>
<accession>A0A0F9KDT8</accession>
<feature type="domain" description="NAD-dependent epimerase/dehydratase" evidence="2">
    <location>
        <begin position="7"/>
        <end position="246"/>
    </location>
</feature>